<dbReference type="SUPFAM" id="SSF56672">
    <property type="entry name" value="DNA/RNA polymerases"/>
    <property type="match status" value="1"/>
</dbReference>
<reference evidence="2 3" key="1">
    <citation type="journal article" date="2021" name="BMC Biol.">
        <title>Horizontally acquired antibacterial genes associated with adaptive radiation of ladybird beetles.</title>
        <authorList>
            <person name="Li H.S."/>
            <person name="Tang X.F."/>
            <person name="Huang Y.H."/>
            <person name="Xu Z.Y."/>
            <person name="Chen M.L."/>
            <person name="Du X.Y."/>
            <person name="Qiu B.Y."/>
            <person name="Chen P.T."/>
            <person name="Zhang W."/>
            <person name="Slipinski A."/>
            <person name="Escalona H.E."/>
            <person name="Waterhouse R.M."/>
            <person name="Zwick A."/>
            <person name="Pang H."/>
        </authorList>
    </citation>
    <scope>NUCLEOTIDE SEQUENCE [LARGE SCALE GENOMIC DNA]</scope>
    <source>
        <strain evidence="2">SYSU2018</strain>
    </source>
</reference>
<dbReference type="Pfam" id="PF00078">
    <property type="entry name" value="RVT_1"/>
    <property type="match status" value="1"/>
</dbReference>
<dbReference type="CDD" id="cd01650">
    <property type="entry name" value="RT_nLTR_like"/>
    <property type="match status" value="1"/>
</dbReference>
<feature type="domain" description="Reverse transcriptase" evidence="1">
    <location>
        <begin position="1"/>
        <end position="252"/>
    </location>
</feature>
<name>A0ABD2PAN7_9CUCU</name>
<dbReference type="InterPro" id="IPR000477">
    <property type="entry name" value="RT_dom"/>
</dbReference>
<gene>
    <name evidence="2" type="ORF">HHI36_002452</name>
</gene>
<dbReference type="PROSITE" id="PS50878">
    <property type="entry name" value="RT_POL"/>
    <property type="match status" value="1"/>
</dbReference>
<dbReference type="PANTHER" id="PTHR33332">
    <property type="entry name" value="REVERSE TRANSCRIPTASE DOMAIN-CONTAINING PROTEIN"/>
    <property type="match status" value="1"/>
</dbReference>
<protein>
    <recommendedName>
        <fullName evidence="1">Reverse transcriptase domain-containing protein</fullName>
    </recommendedName>
</protein>
<dbReference type="EMBL" id="JABFTP020000185">
    <property type="protein sequence ID" value="KAL3287999.1"/>
    <property type="molecule type" value="Genomic_DNA"/>
</dbReference>
<accession>A0ABD2PAN7</accession>
<dbReference type="InterPro" id="IPR043502">
    <property type="entry name" value="DNA/RNA_pol_sf"/>
</dbReference>
<dbReference type="AlphaFoldDB" id="A0ABD2PAN7"/>
<evidence type="ECO:0000313" key="3">
    <source>
        <dbReference type="Proteomes" id="UP001516400"/>
    </source>
</evidence>
<sequence length="346" mass="39619">MTISFEKSKLPLIWKKSSVTPIFKKGDKLNPLNYRPISLLSVPSKVMEAKVVDEMTNFLTKHAIIPREQHGFVAGRSTTTNLLHYLNDWTRAYDLKIPNDVIYLDFAKALDRVTARRLIYKLEYIGVRGNLLFWIRDYLSRRTFTVRVGAAFSTERLVISGVPQGSVLGPFLFLVFVSDLAHHIKSRKSFYADDTKLYANPFTDSYVLQQDLNALNQWCGDWLLPLNVEKCVMLHIGTNNPSTQYFIDGRVLSAVSSHMDLGLIVTSDLTWSLIYLLRKSFVHLSFASSITLYKSCVRPILEYAGAVWCPVFVRDKNILESVQRRAARMCSGNFRHLTKKGWQEPI</sequence>
<evidence type="ECO:0000313" key="2">
    <source>
        <dbReference type="EMBL" id="KAL3287999.1"/>
    </source>
</evidence>
<keyword evidence="3" id="KW-1185">Reference proteome</keyword>
<dbReference type="Proteomes" id="UP001516400">
    <property type="component" value="Unassembled WGS sequence"/>
</dbReference>
<comment type="caution">
    <text evidence="2">The sequence shown here is derived from an EMBL/GenBank/DDBJ whole genome shotgun (WGS) entry which is preliminary data.</text>
</comment>
<proteinExistence type="predicted"/>
<organism evidence="2 3">
    <name type="scientific">Cryptolaemus montrouzieri</name>
    <dbReference type="NCBI Taxonomy" id="559131"/>
    <lineage>
        <taxon>Eukaryota</taxon>
        <taxon>Metazoa</taxon>
        <taxon>Ecdysozoa</taxon>
        <taxon>Arthropoda</taxon>
        <taxon>Hexapoda</taxon>
        <taxon>Insecta</taxon>
        <taxon>Pterygota</taxon>
        <taxon>Neoptera</taxon>
        <taxon>Endopterygota</taxon>
        <taxon>Coleoptera</taxon>
        <taxon>Polyphaga</taxon>
        <taxon>Cucujiformia</taxon>
        <taxon>Coccinelloidea</taxon>
        <taxon>Coccinellidae</taxon>
        <taxon>Scymninae</taxon>
        <taxon>Scymnini</taxon>
        <taxon>Cryptolaemus</taxon>
    </lineage>
</organism>
<evidence type="ECO:0000259" key="1">
    <source>
        <dbReference type="PROSITE" id="PS50878"/>
    </source>
</evidence>
<dbReference type="GO" id="GO:0071897">
    <property type="term" value="P:DNA biosynthetic process"/>
    <property type="evidence" value="ECO:0007669"/>
    <property type="project" value="UniProtKB-ARBA"/>
</dbReference>